<feature type="transmembrane region" description="Helical" evidence="7">
    <location>
        <begin position="28"/>
        <end position="49"/>
    </location>
</feature>
<evidence type="ECO:0000259" key="8">
    <source>
        <dbReference type="Pfam" id="PF04039"/>
    </source>
</evidence>
<dbReference type="PANTHER" id="PTHR33932">
    <property type="entry name" value="NA(+)/H(+) ANTIPORTER SUBUNIT B"/>
    <property type="match status" value="1"/>
</dbReference>
<dbReference type="RefSeq" id="WP_054965334.1">
    <property type="nucleotide sequence ID" value="NZ_FMUN01000005.1"/>
</dbReference>
<evidence type="ECO:0000313" key="10">
    <source>
        <dbReference type="EMBL" id="SCY38891.1"/>
    </source>
</evidence>
<feature type="domain" description="Na+/H+ antiporter MnhB subunit-related protein" evidence="8">
    <location>
        <begin position="181"/>
        <end position="294"/>
    </location>
</feature>
<feature type="transmembrane region" description="Helical" evidence="7">
    <location>
        <begin position="273"/>
        <end position="297"/>
    </location>
</feature>
<evidence type="ECO:0000259" key="9">
    <source>
        <dbReference type="Pfam" id="PF13244"/>
    </source>
</evidence>
<feature type="transmembrane region" description="Helical" evidence="7">
    <location>
        <begin position="55"/>
        <end position="75"/>
    </location>
</feature>
<feature type="domain" description="MrpA C-terminal/MbhD" evidence="9">
    <location>
        <begin position="14"/>
        <end position="75"/>
    </location>
</feature>
<organism evidence="10 11">
    <name type="scientific">Thiohalorhabdus denitrificans</name>
    <dbReference type="NCBI Taxonomy" id="381306"/>
    <lineage>
        <taxon>Bacteria</taxon>
        <taxon>Pseudomonadati</taxon>
        <taxon>Pseudomonadota</taxon>
        <taxon>Gammaproteobacteria</taxon>
        <taxon>Thiohalorhabdales</taxon>
        <taxon>Thiohalorhabdaceae</taxon>
        <taxon>Thiohalorhabdus</taxon>
    </lineage>
</organism>
<feature type="transmembrane region" description="Helical" evidence="7">
    <location>
        <begin position="241"/>
        <end position="261"/>
    </location>
</feature>
<evidence type="ECO:0000313" key="11">
    <source>
        <dbReference type="Proteomes" id="UP000183104"/>
    </source>
</evidence>
<keyword evidence="6 7" id="KW-0472">Membrane</keyword>
<evidence type="ECO:0000256" key="7">
    <source>
        <dbReference type="SAM" id="Phobius"/>
    </source>
</evidence>
<accession>A0A0P9C7Z6</accession>
<dbReference type="STRING" id="381306.AN478_04030"/>
<keyword evidence="3" id="KW-1003">Cell membrane</keyword>
<keyword evidence="4 7" id="KW-0812">Transmembrane</keyword>
<feature type="transmembrane region" description="Helical" evidence="7">
    <location>
        <begin position="210"/>
        <end position="229"/>
    </location>
</feature>
<dbReference type="Proteomes" id="UP000183104">
    <property type="component" value="Unassembled WGS sequence"/>
</dbReference>
<comment type="similarity">
    <text evidence="2">Belongs to the CPA3 antiporters (TC 2.A.63) subunit B family.</text>
</comment>
<dbReference type="InterPro" id="IPR042106">
    <property type="entry name" value="Nuo/plastoQ_OxRdtase_6_NuoJ"/>
</dbReference>
<keyword evidence="5 7" id="KW-1133">Transmembrane helix</keyword>
<dbReference type="EMBL" id="FMUN01000005">
    <property type="protein sequence ID" value="SCY38891.1"/>
    <property type="molecule type" value="Genomic_DNA"/>
</dbReference>
<feature type="transmembrane region" description="Helical" evidence="7">
    <location>
        <begin position="96"/>
        <end position="119"/>
    </location>
</feature>
<dbReference type="Gene3D" id="1.20.120.1200">
    <property type="entry name" value="NADH-ubiquinone/plastoquinone oxidoreductase chain 6, subunit NuoJ"/>
    <property type="match status" value="1"/>
</dbReference>
<sequence>MSLGWALDGLLAGLLLWLAWRLLRVDDLFQAGVQFIVFGLLLAVVWLRLEAPDLALAEAAIGAGVTGALFLNTLAGVETHPADPEPTADRWTAASLWLAGLLAALLGGLMVVLVARLLLGSPPEPPALGEPGKITNPVTRVLLDARSYDTLLETAVLVEALMGIWILGRPLIATPAPAPYVLRGLVRVLAPVMVVVAGALLWNGSSQTGGAFQAAAVLAAAGILLRLAGHPLPLLAPPRRRAALATFGTLVFVAVGMGVMARTGGFLDYPEPLRYVLVVTIETAATLSIAAVLVLLFETTGPRPLPESSP</sequence>
<reference evidence="11" key="1">
    <citation type="submission" date="2016-10" db="EMBL/GenBank/DDBJ databases">
        <authorList>
            <person name="Varghese N."/>
        </authorList>
    </citation>
    <scope>NUCLEOTIDE SEQUENCE [LARGE SCALE GENOMIC DNA]</scope>
    <source>
        <strain evidence="11">HL 19</strain>
    </source>
</reference>
<dbReference type="GO" id="GO:0005886">
    <property type="term" value="C:plasma membrane"/>
    <property type="evidence" value="ECO:0007669"/>
    <property type="project" value="UniProtKB-SubCell"/>
</dbReference>
<dbReference type="Pfam" id="PF04039">
    <property type="entry name" value="MnhB"/>
    <property type="match status" value="1"/>
</dbReference>
<dbReference type="InterPro" id="IPR007182">
    <property type="entry name" value="MnhB"/>
</dbReference>
<feature type="transmembrane region" description="Helical" evidence="7">
    <location>
        <begin position="184"/>
        <end position="204"/>
    </location>
</feature>
<feature type="transmembrane region" description="Helical" evidence="7">
    <location>
        <begin position="151"/>
        <end position="172"/>
    </location>
</feature>
<keyword evidence="11" id="KW-1185">Reference proteome</keyword>
<proteinExistence type="inferred from homology"/>
<evidence type="ECO:0000256" key="6">
    <source>
        <dbReference type="ARBA" id="ARBA00023136"/>
    </source>
</evidence>
<dbReference type="Pfam" id="PF13244">
    <property type="entry name" value="MbhD"/>
    <property type="match status" value="1"/>
</dbReference>
<protein>
    <submittedName>
        <fullName evidence="10">Uncharacterized MnhB-related membrane protein</fullName>
    </submittedName>
</protein>
<dbReference type="PANTHER" id="PTHR33932:SF4">
    <property type="entry name" value="NA(+)_H(+) ANTIPORTER SUBUNIT B"/>
    <property type="match status" value="1"/>
</dbReference>
<feature type="transmembrane region" description="Helical" evidence="7">
    <location>
        <begin position="6"/>
        <end position="23"/>
    </location>
</feature>
<evidence type="ECO:0000256" key="5">
    <source>
        <dbReference type="ARBA" id="ARBA00022989"/>
    </source>
</evidence>
<name>A0A0P9C7Z6_9GAMM</name>
<comment type="subcellular location">
    <subcellularLocation>
        <location evidence="1">Cell membrane</location>
        <topology evidence="1">Multi-pass membrane protein</topology>
    </subcellularLocation>
</comment>
<dbReference type="AlphaFoldDB" id="A0A0P9C7Z6"/>
<gene>
    <name evidence="10" type="ORF">SAMN05661077_1972</name>
</gene>
<evidence type="ECO:0000256" key="3">
    <source>
        <dbReference type="ARBA" id="ARBA00022475"/>
    </source>
</evidence>
<dbReference type="InterPro" id="IPR025383">
    <property type="entry name" value="MrpA_C/MbhD"/>
</dbReference>
<evidence type="ECO:0000256" key="1">
    <source>
        <dbReference type="ARBA" id="ARBA00004651"/>
    </source>
</evidence>
<dbReference type="InterPro" id="IPR050622">
    <property type="entry name" value="CPA3_antiporter_subunitB"/>
</dbReference>
<evidence type="ECO:0000256" key="2">
    <source>
        <dbReference type="ARBA" id="ARBA00009425"/>
    </source>
</evidence>
<evidence type="ECO:0000256" key="4">
    <source>
        <dbReference type="ARBA" id="ARBA00022692"/>
    </source>
</evidence>